<feature type="region of interest" description="Disordered" evidence="1">
    <location>
        <begin position="1"/>
        <end position="47"/>
    </location>
</feature>
<sequence length="237" mass="25434">MADNRSGDRRERDDSGPAADRDQSIPTDRESPVGAPVIRGDESVAGRRAREAVQFDPDDPDSLADAATTVRQFAGGDTGDDHLFMLRGAAACAALVRGEGSYKAAAERAGDETTVSFIRKWARVHDLPRSVRKQVATGKIAPTAAKHIARVAGEARLLLAWAALDGDLTVREVRSVASAVNDGTPIEQALLEHDVVLGEFTVTLSPATYRDLRQQASIEDIDPGAIVTDALEQYFEE</sequence>
<dbReference type="OrthoDB" id="169823at2157"/>
<name>A0A202EA68_9EURY</name>
<evidence type="ECO:0000259" key="2">
    <source>
        <dbReference type="Pfam" id="PF23433"/>
    </source>
</evidence>
<dbReference type="AlphaFoldDB" id="A0A202EA68"/>
<protein>
    <recommendedName>
        <fullName evidence="2">DUF7119 domain-containing protein</fullName>
    </recommendedName>
</protein>
<evidence type="ECO:0000256" key="1">
    <source>
        <dbReference type="SAM" id="MobiDB-lite"/>
    </source>
</evidence>
<dbReference type="EMBL" id="MWPH01000002">
    <property type="protein sequence ID" value="OVE85142.1"/>
    <property type="molecule type" value="Genomic_DNA"/>
</dbReference>
<evidence type="ECO:0000313" key="3">
    <source>
        <dbReference type="EMBL" id="OVE85142.1"/>
    </source>
</evidence>
<organism evidence="3 4">
    <name type="scientific">Natronolimnobius baerhuensis</name>
    <dbReference type="NCBI Taxonomy" id="253108"/>
    <lineage>
        <taxon>Archaea</taxon>
        <taxon>Methanobacteriati</taxon>
        <taxon>Methanobacteriota</taxon>
        <taxon>Stenosarchaea group</taxon>
        <taxon>Halobacteria</taxon>
        <taxon>Halobacteriales</taxon>
        <taxon>Natrialbaceae</taxon>
        <taxon>Natronolimnobius</taxon>
    </lineage>
</organism>
<dbReference type="InterPro" id="IPR055543">
    <property type="entry name" value="DUF7119"/>
</dbReference>
<feature type="compositionally biased region" description="Basic and acidic residues" evidence="1">
    <location>
        <begin position="1"/>
        <end position="31"/>
    </location>
</feature>
<accession>A0A202EA68</accession>
<comment type="caution">
    <text evidence="3">The sequence shown here is derived from an EMBL/GenBank/DDBJ whole genome shotgun (WGS) entry which is preliminary data.</text>
</comment>
<dbReference type="SUPFAM" id="SSF109709">
    <property type="entry name" value="KorB DNA-binding domain-like"/>
    <property type="match status" value="1"/>
</dbReference>
<proteinExistence type="predicted"/>
<gene>
    <name evidence="3" type="ORF">B2G88_12430</name>
</gene>
<evidence type="ECO:0000313" key="4">
    <source>
        <dbReference type="Proteomes" id="UP000196084"/>
    </source>
</evidence>
<feature type="domain" description="DUF7119" evidence="2">
    <location>
        <begin position="56"/>
        <end position="195"/>
    </location>
</feature>
<reference evidence="3 4" key="1">
    <citation type="submission" date="2017-02" db="EMBL/GenBank/DDBJ databases">
        <title>Natronthermophilus aegyptiacus gen. nov.,sp. nov., an aerobic, extremely halophilic alkalithermophilic archaeon isolated from the athalassohaline Wadi An Natrun, Egypt.</title>
        <authorList>
            <person name="Zhao B."/>
        </authorList>
    </citation>
    <scope>NUCLEOTIDE SEQUENCE [LARGE SCALE GENOMIC DNA]</scope>
    <source>
        <strain evidence="3 4">CGMCC 1.3597</strain>
    </source>
</reference>
<dbReference type="Gene3D" id="1.10.10.2830">
    <property type="match status" value="1"/>
</dbReference>
<dbReference type="RefSeq" id="WP_087714904.1">
    <property type="nucleotide sequence ID" value="NZ_MWPH01000002.1"/>
</dbReference>
<keyword evidence="4" id="KW-1185">Reference proteome</keyword>
<dbReference type="Pfam" id="PF23433">
    <property type="entry name" value="DUF7119"/>
    <property type="match status" value="1"/>
</dbReference>
<dbReference type="Proteomes" id="UP000196084">
    <property type="component" value="Unassembled WGS sequence"/>
</dbReference>